<feature type="transmembrane region" description="Helical" evidence="1">
    <location>
        <begin position="15"/>
        <end position="36"/>
    </location>
</feature>
<protein>
    <submittedName>
        <fullName evidence="2">Uncharacterized protein</fullName>
    </submittedName>
</protein>
<keyword evidence="3" id="KW-1185">Reference proteome</keyword>
<dbReference type="RefSeq" id="XP_040787131.1">
    <property type="nucleotide sequence ID" value="XM_040933196.1"/>
</dbReference>
<keyword evidence="1" id="KW-0812">Transmembrane</keyword>
<accession>A0A9P4L7W2</accession>
<keyword evidence="1" id="KW-1133">Transmembrane helix</keyword>
<dbReference type="AlphaFoldDB" id="A0A9P4L7W2"/>
<evidence type="ECO:0000256" key="1">
    <source>
        <dbReference type="SAM" id="Phobius"/>
    </source>
</evidence>
<proteinExistence type="predicted"/>
<comment type="caution">
    <text evidence="2">The sequence shown here is derived from an EMBL/GenBank/DDBJ whole genome shotgun (WGS) entry which is preliminary data.</text>
</comment>
<name>A0A9P4L7W2_9PLEO</name>
<reference evidence="2" key="1">
    <citation type="submission" date="2020-01" db="EMBL/GenBank/DDBJ databases">
        <authorList>
            <consortium name="DOE Joint Genome Institute"/>
            <person name="Haridas S."/>
            <person name="Albert R."/>
            <person name="Binder M."/>
            <person name="Bloem J."/>
            <person name="Labutti K."/>
            <person name="Salamov A."/>
            <person name="Andreopoulos B."/>
            <person name="Baker S.E."/>
            <person name="Barry K."/>
            <person name="Bills G."/>
            <person name="Bluhm B.H."/>
            <person name="Cannon C."/>
            <person name="Castanera R."/>
            <person name="Culley D.E."/>
            <person name="Daum C."/>
            <person name="Ezra D."/>
            <person name="Gonzalez J.B."/>
            <person name="Henrissat B."/>
            <person name="Kuo A."/>
            <person name="Liang C."/>
            <person name="Lipzen A."/>
            <person name="Lutzoni F."/>
            <person name="Magnuson J."/>
            <person name="Mondo S."/>
            <person name="Nolan M."/>
            <person name="Ohm R."/>
            <person name="Pangilinan J."/>
            <person name="Park H.-J."/>
            <person name="Ramirez L."/>
            <person name="Alfaro M."/>
            <person name="Sun H."/>
            <person name="Tritt A."/>
            <person name="Yoshinaga Y."/>
            <person name="Zwiers L.-H."/>
            <person name="Turgeon B.G."/>
            <person name="Goodwin S.B."/>
            <person name="Spatafora J.W."/>
            <person name="Crous P.W."/>
            <person name="Grigoriev I.V."/>
        </authorList>
    </citation>
    <scope>NUCLEOTIDE SEQUENCE</scope>
    <source>
        <strain evidence="2">CBS 394.84</strain>
    </source>
</reference>
<organism evidence="2 3">
    <name type="scientific">Cucurbitaria berberidis CBS 394.84</name>
    <dbReference type="NCBI Taxonomy" id="1168544"/>
    <lineage>
        <taxon>Eukaryota</taxon>
        <taxon>Fungi</taxon>
        <taxon>Dikarya</taxon>
        <taxon>Ascomycota</taxon>
        <taxon>Pezizomycotina</taxon>
        <taxon>Dothideomycetes</taxon>
        <taxon>Pleosporomycetidae</taxon>
        <taxon>Pleosporales</taxon>
        <taxon>Pleosporineae</taxon>
        <taxon>Cucurbitariaceae</taxon>
        <taxon>Cucurbitaria</taxon>
    </lineage>
</organism>
<keyword evidence="1" id="KW-0472">Membrane</keyword>
<dbReference type="GeneID" id="63850447"/>
<dbReference type="Proteomes" id="UP000800039">
    <property type="component" value="Unassembled WGS sequence"/>
</dbReference>
<sequence length="61" mass="6877">MHARAACSISLSHHWLASLVFRALLFHTCFSLYYCFTSHAEAARWPSGQPSALDDLVPQTR</sequence>
<evidence type="ECO:0000313" key="2">
    <source>
        <dbReference type="EMBL" id="KAF1844568.1"/>
    </source>
</evidence>
<evidence type="ECO:0000313" key="3">
    <source>
        <dbReference type="Proteomes" id="UP000800039"/>
    </source>
</evidence>
<gene>
    <name evidence="2" type="ORF">K460DRAFT_365514</name>
</gene>
<dbReference type="EMBL" id="ML976616">
    <property type="protein sequence ID" value="KAF1844568.1"/>
    <property type="molecule type" value="Genomic_DNA"/>
</dbReference>